<reference evidence="1 2" key="1">
    <citation type="submission" date="2019-06" db="EMBL/GenBank/DDBJ databases">
        <authorList>
            <person name="Palmer J.M."/>
        </authorList>
    </citation>
    <scope>NUCLEOTIDE SEQUENCE [LARGE SCALE GENOMIC DNA]</scope>
    <source>
        <strain evidence="1 2">TWF102</strain>
    </source>
</reference>
<proteinExistence type="predicted"/>
<evidence type="ECO:0000313" key="2">
    <source>
        <dbReference type="Proteomes" id="UP000475325"/>
    </source>
</evidence>
<protein>
    <submittedName>
        <fullName evidence="1">Uncharacterized protein</fullName>
    </submittedName>
</protein>
<name>A0A7C8NUY4_ORBOL</name>
<accession>A0A7C8NUY4</accession>
<gene>
    <name evidence="1" type="ORF">TWF102_001450</name>
</gene>
<sequence>MVVVPEASVSGCTRLGKEVNIVTRVEKRKLGSRVYAKSFPRKAQQKKDKEDTTGLQYWENRVGIDMRETITVVFCKDKILKRGDFEINIEPNAQVTVRYCSSGIWFKLIMMVRCVRH</sequence>
<dbReference type="Proteomes" id="UP000475325">
    <property type="component" value="Unassembled WGS sequence"/>
</dbReference>
<organism evidence="1 2">
    <name type="scientific">Orbilia oligospora</name>
    <name type="common">Nematode-trapping fungus</name>
    <name type="synonym">Arthrobotrys oligospora</name>
    <dbReference type="NCBI Taxonomy" id="2813651"/>
    <lineage>
        <taxon>Eukaryota</taxon>
        <taxon>Fungi</taxon>
        <taxon>Dikarya</taxon>
        <taxon>Ascomycota</taxon>
        <taxon>Pezizomycotina</taxon>
        <taxon>Orbiliomycetes</taxon>
        <taxon>Orbiliales</taxon>
        <taxon>Orbiliaceae</taxon>
        <taxon>Orbilia</taxon>
    </lineage>
</organism>
<evidence type="ECO:0000313" key="1">
    <source>
        <dbReference type="EMBL" id="KAF3106502.1"/>
    </source>
</evidence>
<dbReference type="AlphaFoldDB" id="A0A7C8NUY4"/>
<dbReference type="EMBL" id="WIQW01000012">
    <property type="protein sequence ID" value="KAF3106502.1"/>
    <property type="molecule type" value="Genomic_DNA"/>
</dbReference>
<comment type="caution">
    <text evidence="1">The sequence shown here is derived from an EMBL/GenBank/DDBJ whole genome shotgun (WGS) entry which is preliminary data.</text>
</comment>